<gene>
    <name evidence="1" type="ORF">MET9862_05221</name>
</gene>
<evidence type="ECO:0000313" key="2">
    <source>
        <dbReference type="Proteomes" id="UP000410984"/>
    </source>
</evidence>
<accession>A0A509EM66</accession>
<protein>
    <submittedName>
        <fullName evidence="1">Uncharacterized protein</fullName>
    </submittedName>
</protein>
<dbReference type="AlphaFoldDB" id="A0A509EM66"/>
<dbReference type="EMBL" id="CABFPH010000137">
    <property type="protein sequence ID" value="VUD74589.1"/>
    <property type="molecule type" value="Genomic_DNA"/>
</dbReference>
<organism evidence="1 2">
    <name type="scientific">Methylobacterium symbioticum</name>
    <dbReference type="NCBI Taxonomy" id="2584084"/>
    <lineage>
        <taxon>Bacteria</taxon>
        <taxon>Pseudomonadati</taxon>
        <taxon>Pseudomonadota</taxon>
        <taxon>Alphaproteobacteria</taxon>
        <taxon>Hyphomicrobiales</taxon>
        <taxon>Methylobacteriaceae</taxon>
        <taxon>Methylobacterium</taxon>
    </lineage>
</organism>
<name>A0A509EM66_9HYPH</name>
<dbReference type="RefSeq" id="WP_142585886.1">
    <property type="nucleotide sequence ID" value="NZ_CABFPH010000137.1"/>
</dbReference>
<keyword evidence="2" id="KW-1185">Reference proteome</keyword>
<evidence type="ECO:0000313" key="1">
    <source>
        <dbReference type="EMBL" id="VUD74589.1"/>
    </source>
</evidence>
<dbReference type="Proteomes" id="UP000410984">
    <property type="component" value="Unassembled WGS sequence"/>
</dbReference>
<proteinExistence type="predicted"/>
<sequence length="81" mass="8836">MAVIHEHSIIWADTDSGVWTARAYVCGVPSIFYAAEMSVLGKGDVSHKVWQAHQELRDQSEKPVRPMSLGGRDCVLVIAAG</sequence>
<reference evidence="1 2" key="1">
    <citation type="submission" date="2019-06" db="EMBL/GenBank/DDBJ databases">
        <authorList>
            <person name="Rodrigo-Torres L."/>
            <person name="Arahal R. D."/>
            <person name="Lucena T."/>
        </authorList>
    </citation>
    <scope>NUCLEOTIDE SEQUENCE [LARGE SCALE GENOMIC DNA]</scope>
    <source>
        <strain evidence="1 2">SB0023/3</strain>
    </source>
</reference>